<dbReference type="Proteomes" id="UP001477870">
    <property type="component" value="Unassembled WGS sequence"/>
</dbReference>
<proteinExistence type="inferred from homology"/>
<reference evidence="9 10" key="1">
    <citation type="submission" date="2024-03" db="EMBL/GenBank/DDBJ databases">
        <title>Community enrichment and isolation of bacterial strains for fucoidan degradation.</title>
        <authorList>
            <person name="Sichert A."/>
        </authorList>
    </citation>
    <scope>NUCLEOTIDE SEQUENCE [LARGE SCALE GENOMIC DNA]</scope>
    <source>
        <strain evidence="9 10">AS62</strain>
    </source>
</reference>
<keyword evidence="10" id="KW-1185">Reference proteome</keyword>
<evidence type="ECO:0000256" key="8">
    <source>
        <dbReference type="PIRNR" id="PIRNR005096"/>
    </source>
</evidence>
<dbReference type="InterPro" id="IPR047215">
    <property type="entry name" value="Galactose_mutarotase-like"/>
</dbReference>
<evidence type="ECO:0000256" key="6">
    <source>
        <dbReference type="ARBA" id="ARBA00023235"/>
    </source>
</evidence>
<keyword evidence="6 8" id="KW-0413">Isomerase</keyword>
<dbReference type="EC" id="5.1.3.3" evidence="4 8"/>
<dbReference type="InterPro" id="IPR015443">
    <property type="entry name" value="Aldose_1-epimerase"/>
</dbReference>
<gene>
    <name evidence="9" type="ORF">WNY59_05995</name>
</gene>
<comment type="similarity">
    <text evidence="3 8">Belongs to the aldose epimerase family.</text>
</comment>
<dbReference type="PANTHER" id="PTHR10091:SF49">
    <property type="entry name" value="ALDOSE 1-EPIMERASE"/>
    <property type="match status" value="1"/>
</dbReference>
<comment type="caution">
    <text evidence="9">The sequence shown here is derived from an EMBL/GenBank/DDBJ whole genome shotgun (WGS) entry which is preliminary data.</text>
</comment>
<dbReference type="SUPFAM" id="SSF74650">
    <property type="entry name" value="Galactose mutarotase-like"/>
    <property type="match status" value="1"/>
</dbReference>
<comment type="pathway">
    <text evidence="2 8">Carbohydrate metabolism; hexose metabolism.</text>
</comment>
<dbReference type="EMBL" id="JBBMQO010000003">
    <property type="protein sequence ID" value="MEM5501135.1"/>
    <property type="molecule type" value="Genomic_DNA"/>
</dbReference>
<sequence>MTKSGSPVKKITLHNGALTASIITYGAVVQDLRLQGHNAPLVLGFDRLEAYENNRAYFGAIVGRCANRVSNGTCTIAGTEYQLERAEGDLHHLHGGPNGFFSKCWDIVEISESAVKLQLVSEDGEAGYPGKLTATCTYHLTDDNALSIKLEAQSDKATICNLTNHSYFNLEDGGSNDVSLHRLRVDADRYLVPDDTLVPTGEIADVSQTLYDFRVLRPIGDFRNYDHNYCLADTRRPLNEVARFAAPSSGVEMDVLTTEPGVHFYASGGLAVLDAGLDGRAYKLGSGICLETQIWPDAINNAAFPTSVLVPNEVLTQHTIYRFSKVS</sequence>
<dbReference type="PROSITE" id="PS00545">
    <property type="entry name" value="ALDOSE_1_EPIMERASE"/>
    <property type="match status" value="1"/>
</dbReference>
<dbReference type="NCBIfam" id="NF008277">
    <property type="entry name" value="PRK11055.1"/>
    <property type="match status" value="1"/>
</dbReference>
<accession>A0ABU9T4S7</accession>
<protein>
    <recommendedName>
        <fullName evidence="5 8">Aldose 1-epimerase</fullName>
        <ecNumber evidence="4 8">5.1.3.3</ecNumber>
    </recommendedName>
</protein>
<dbReference type="Gene3D" id="2.70.98.10">
    <property type="match status" value="1"/>
</dbReference>
<evidence type="ECO:0000313" key="10">
    <source>
        <dbReference type="Proteomes" id="UP001477870"/>
    </source>
</evidence>
<evidence type="ECO:0000256" key="7">
    <source>
        <dbReference type="ARBA" id="ARBA00023277"/>
    </source>
</evidence>
<evidence type="ECO:0000256" key="4">
    <source>
        <dbReference type="ARBA" id="ARBA00013185"/>
    </source>
</evidence>
<evidence type="ECO:0000256" key="3">
    <source>
        <dbReference type="ARBA" id="ARBA00006206"/>
    </source>
</evidence>
<dbReference type="PANTHER" id="PTHR10091">
    <property type="entry name" value="ALDOSE-1-EPIMERASE"/>
    <property type="match status" value="1"/>
</dbReference>
<dbReference type="InterPro" id="IPR011013">
    <property type="entry name" value="Gal_mutarotase_sf_dom"/>
</dbReference>
<dbReference type="CDD" id="cd09019">
    <property type="entry name" value="galactose_mutarotase_like"/>
    <property type="match status" value="1"/>
</dbReference>
<evidence type="ECO:0000256" key="2">
    <source>
        <dbReference type="ARBA" id="ARBA00005028"/>
    </source>
</evidence>
<keyword evidence="7 8" id="KW-0119">Carbohydrate metabolism</keyword>
<comment type="catalytic activity">
    <reaction evidence="1 8">
        <text>alpha-D-glucose = beta-D-glucose</text>
        <dbReference type="Rhea" id="RHEA:10264"/>
        <dbReference type="ChEBI" id="CHEBI:15903"/>
        <dbReference type="ChEBI" id="CHEBI:17925"/>
        <dbReference type="EC" id="5.1.3.3"/>
    </reaction>
</comment>
<dbReference type="InterPro" id="IPR014718">
    <property type="entry name" value="GH-type_carb-bd"/>
</dbReference>
<evidence type="ECO:0000256" key="5">
    <source>
        <dbReference type="ARBA" id="ARBA00014165"/>
    </source>
</evidence>
<dbReference type="PIRSF" id="PIRSF005096">
    <property type="entry name" value="GALM"/>
    <property type="match status" value="1"/>
</dbReference>
<organism evidence="9 10">
    <name type="scientific">Ahrensia kielensis</name>
    <dbReference type="NCBI Taxonomy" id="76980"/>
    <lineage>
        <taxon>Bacteria</taxon>
        <taxon>Pseudomonadati</taxon>
        <taxon>Pseudomonadota</taxon>
        <taxon>Alphaproteobacteria</taxon>
        <taxon>Hyphomicrobiales</taxon>
        <taxon>Ahrensiaceae</taxon>
        <taxon>Ahrensia</taxon>
    </lineage>
</organism>
<evidence type="ECO:0000256" key="1">
    <source>
        <dbReference type="ARBA" id="ARBA00001614"/>
    </source>
</evidence>
<name>A0ABU9T4S7_9HYPH</name>
<dbReference type="Pfam" id="PF01263">
    <property type="entry name" value="Aldose_epim"/>
    <property type="match status" value="1"/>
</dbReference>
<evidence type="ECO:0000313" key="9">
    <source>
        <dbReference type="EMBL" id="MEM5501135.1"/>
    </source>
</evidence>
<dbReference type="InterPro" id="IPR018052">
    <property type="entry name" value="Ald1_epimerase_CS"/>
</dbReference>
<dbReference type="GO" id="GO:0016853">
    <property type="term" value="F:isomerase activity"/>
    <property type="evidence" value="ECO:0007669"/>
    <property type="project" value="UniProtKB-KW"/>
</dbReference>
<dbReference type="InterPro" id="IPR008183">
    <property type="entry name" value="Aldose_1/G6P_1-epimerase"/>
</dbReference>